<dbReference type="OrthoDB" id="273452at2759"/>
<feature type="non-terminal residue" evidence="1">
    <location>
        <position position="53"/>
    </location>
</feature>
<reference evidence="1" key="1">
    <citation type="submission" date="2021-04" db="EMBL/GenBank/DDBJ databases">
        <authorList>
            <consortium name="Molecular Ecology Group"/>
        </authorList>
    </citation>
    <scope>NUCLEOTIDE SEQUENCE</scope>
</reference>
<comment type="caution">
    <text evidence="1">The sequence shown here is derived from an EMBL/GenBank/DDBJ whole genome shotgun (WGS) entry which is preliminary data.</text>
</comment>
<proteinExistence type="predicted"/>
<sequence length="53" mass="5769">IHGHSALASLVKNSPYFSNLPSLPVECVELDGDENTLPIIFEDIYHDVPAPPP</sequence>
<protein>
    <submittedName>
        <fullName evidence="1">Uncharacterized protein</fullName>
    </submittedName>
</protein>
<accession>A0A8S3YRB7</accession>
<feature type="non-terminal residue" evidence="1">
    <location>
        <position position="1"/>
    </location>
</feature>
<name>A0A8S3YRB7_9EUPU</name>
<gene>
    <name evidence="1" type="ORF">CUNI_LOCUS4536</name>
</gene>
<evidence type="ECO:0000313" key="2">
    <source>
        <dbReference type="Proteomes" id="UP000678393"/>
    </source>
</evidence>
<organism evidence="1 2">
    <name type="scientific">Candidula unifasciata</name>
    <dbReference type="NCBI Taxonomy" id="100452"/>
    <lineage>
        <taxon>Eukaryota</taxon>
        <taxon>Metazoa</taxon>
        <taxon>Spiralia</taxon>
        <taxon>Lophotrochozoa</taxon>
        <taxon>Mollusca</taxon>
        <taxon>Gastropoda</taxon>
        <taxon>Heterobranchia</taxon>
        <taxon>Euthyneura</taxon>
        <taxon>Panpulmonata</taxon>
        <taxon>Eupulmonata</taxon>
        <taxon>Stylommatophora</taxon>
        <taxon>Helicina</taxon>
        <taxon>Helicoidea</taxon>
        <taxon>Geomitridae</taxon>
        <taxon>Candidula</taxon>
    </lineage>
</organism>
<dbReference type="Proteomes" id="UP000678393">
    <property type="component" value="Unassembled WGS sequence"/>
</dbReference>
<evidence type="ECO:0000313" key="1">
    <source>
        <dbReference type="EMBL" id="CAG5118978.1"/>
    </source>
</evidence>
<dbReference type="AlphaFoldDB" id="A0A8S3YRB7"/>
<dbReference type="EMBL" id="CAJHNH020000639">
    <property type="protein sequence ID" value="CAG5118978.1"/>
    <property type="molecule type" value="Genomic_DNA"/>
</dbReference>
<keyword evidence="2" id="KW-1185">Reference proteome</keyword>